<name>A0A8R1X1I9_ACYPI</name>
<keyword evidence="10" id="KW-1185">Reference proteome</keyword>
<proteinExistence type="inferred from homology"/>
<dbReference type="GO" id="GO:0005730">
    <property type="term" value="C:nucleolus"/>
    <property type="evidence" value="ECO:0007669"/>
    <property type="project" value="UniProtKB-SubCell"/>
</dbReference>
<keyword evidence="4" id="KW-0342">GTP-binding</keyword>
<dbReference type="InterPro" id="IPR010674">
    <property type="entry name" value="NOG1_Rossman_fold_dom"/>
</dbReference>
<dbReference type="OMA" id="EWKNDVM"/>
<dbReference type="Proteomes" id="UP000007819">
    <property type="component" value="Chromosome A2"/>
</dbReference>
<dbReference type="PANTHER" id="PTHR45759">
    <property type="entry name" value="NUCLEOLAR GTP-BINDING PROTEIN 1"/>
    <property type="match status" value="1"/>
</dbReference>
<sequence length="645" mass="74580">MVLYNFKKITVVPTAKDFINIMLSKTQRKTPTVVHKHYKISRIRSFYTRKVRYTQQNFNERLSMIIQEFPKLDNIHPFYADLMNILYDKDHYKLALGQLNQARHLIDNVGKDYVRLMKFGDSLYRCKMLKKAALGRMATIMKRQAPNLVYLEQVRQHLSRLPSIDPYTRTLILCGFPNVGKSSFLNKITRADVEVHSYAFTTKSLYVGHTDYKYLRWQVVDTPGVLDHPLEERNVIEMQAVTALAHLRAAILYFIDVSEQCGHSIAEQVKLYESIKPLFTNKPLLVVCNKVDVTPMDQLSEAGREALSIFEKNNVPLLSMSAVTDEGVMEVKQQACDTLLAYRIENKIQAKKVDSILNRLHVAMPKTRDEKERPACIPESVLQKQRLVELQEFKKKLEKNLEDELGDDYILDLKKSYDLPEEFKYDIIPEFWNGRNIADFIHAELLQKVEELEKEEALREEAGYYAVPKIEIDETLREIKELAQKIRDRKIINRNESRISRQSNKPTTPRTAPAQARGRSATDFRSRMEDLGVDMEDTDEAHFTKTRGRARSLTRSQSRTNAKKPRLGSMHRSVSTSRSQSRVPRNQSGVRDSSMQLKLKQVAHKAIAKKVKKQGLKGEADRFIGTKRPKHLFAGKRGIGKTERR</sequence>
<dbReference type="InterPro" id="IPR006073">
    <property type="entry name" value="GTP-bd"/>
</dbReference>
<feature type="region of interest" description="Disordered" evidence="7">
    <location>
        <begin position="493"/>
        <end position="594"/>
    </location>
</feature>
<evidence type="ECO:0000256" key="2">
    <source>
        <dbReference type="ARBA" id="ARBA00022517"/>
    </source>
</evidence>
<dbReference type="FunFam" id="3.40.50.300:FF:000496">
    <property type="entry name" value="Nucleolar GTP-binding protein 1"/>
    <property type="match status" value="1"/>
</dbReference>
<evidence type="ECO:0000313" key="10">
    <source>
        <dbReference type="Proteomes" id="UP000007819"/>
    </source>
</evidence>
<dbReference type="PROSITE" id="PS51710">
    <property type="entry name" value="G_OBG"/>
    <property type="match status" value="1"/>
</dbReference>
<dbReference type="Pfam" id="PF08155">
    <property type="entry name" value="NOGCT"/>
    <property type="match status" value="1"/>
</dbReference>
<dbReference type="KEGG" id="api:100163898"/>
<comment type="function">
    <text evidence="6">Involved in the biogenesis of the 60S ribosomal subunit.</text>
</comment>
<dbReference type="FunFam" id="1.20.120.1190:FF:000001">
    <property type="entry name" value="Nucleolar GTP-binding protein 1"/>
    <property type="match status" value="1"/>
</dbReference>
<comment type="subcellular location">
    <subcellularLocation>
        <location evidence="1 6">Nucleus</location>
        <location evidence="1 6">Nucleolus</location>
    </subcellularLocation>
</comment>
<evidence type="ECO:0000256" key="1">
    <source>
        <dbReference type="ARBA" id="ARBA00004604"/>
    </source>
</evidence>
<dbReference type="SUPFAM" id="SSF52540">
    <property type="entry name" value="P-loop containing nucleoside triphosphate hydrolases"/>
    <property type="match status" value="1"/>
</dbReference>
<keyword evidence="2 6" id="KW-0690">Ribosome biogenesis</keyword>
<dbReference type="CTD" id="35963"/>
<evidence type="ECO:0000256" key="4">
    <source>
        <dbReference type="ARBA" id="ARBA00023134"/>
    </source>
</evidence>
<dbReference type="OrthoDB" id="415015at2759"/>
<dbReference type="RefSeq" id="XP_008180168.1">
    <property type="nucleotide sequence ID" value="XM_008181946.3"/>
</dbReference>
<evidence type="ECO:0000256" key="7">
    <source>
        <dbReference type="SAM" id="MobiDB-lite"/>
    </source>
</evidence>
<dbReference type="Gene3D" id="1.20.120.1190">
    <property type="match status" value="1"/>
</dbReference>
<reference evidence="9" key="2">
    <citation type="submission" date="2022-06" db="UniProtKB">
        <authorList>
            <consortium name="EnsemblMetazoa"/>
        </authorList>
    </citation>
    <scope>IDENTIFICATION</scope>
</reference>
<dbReference type="CDD" id="cd01897">
    <property type="entry name" value="NOG"/>
    <property type="match status" value="1"/>
</dbReference>
<keyword evidence="3" id="KW-0547">Nucleotide-binding</keyword>
<keyword evidence="5 6" id="KW-0539">Nucleus</keyword>
<evidence type="ECO:0000256" key="6">
    <source>
        <dbReference type="PIRNR" id="PIRNR038919"/>
    </source>
</evidence>
<evidence type="ECO:0000313" key="9">
    <source>
        <dbReference type="EnsemblMetazoa" id="XP_008180168.1"/>
    </source>
</evidence>
<feature type="compositionally biased region" description="Low complexity" evidence="7">
    <location>
        <begin position="570"/>
        <end position="585"/>
    </location>
</feature>
<dbReference type="AlphaFoldDB" id="A0A8R1X1I9"/>
<dbReference type="Pfam" id="PF06858">
    <property type="entry name" value="NOG1"/>
    <property type="match status" value="1"/>
</dbReference>
<dbReference type="InterPro" id="IPR024926">
    <property type="entry name" value="NOG1"/>
</dbReference>
<dbReference type="Pfam" id="PF17835">
    <property type="entry name" value="NOG1_N"/>
    <property type="match status" value="1"/>
</dbReference>
<feature type="domain" description="OBG-type G" evidence="8">
    <location>
        <begin position="169"/>
        <end position="340"/>
    </location>
</feature>
<dbReference type="InterPro" id="IPR012973">
    <property type="entry name" value="NOG_C"/>
</dbReference>
<feature type="compositionally biased region" description="Basic residues" evidence="7">
    <location>
        <begin position="625"/>
        <end position="634"/>
    </location>
</feature>
<evidence type="ECO:0000256" key="5">
    <source>
        <dbReference type="ARBA" id="ARBA00023242"/>
    </source>
</evidence>
<dbReference type="GeneID" id="100163898"/>
<dbReference type="InterPro" id="IPR027417">
    <property type="entry name" value="P-loop_NTPase"/>
</dbReference>
<organism evidence="9 10">
    <name type="scientific">Acyrthosiphon pisum</name>
    <name type="common">Pea aphid</name>
    <dbReference type="NCBI Taxonomy" id="7029"/>
    <lineage>
        <taxon>Eukaryota</taxon>
        <taxon>Metazoa</taxon>
        <taxon>Ecdysozoa</taxon>
        <taxon>Arthropoda</taxon>
        <taxon>Hexapoda</taxon>
        <taxon>Insecta</taxon>
        <taxon>Pterygota</taxon>
        <taxon>Neoptera</taxon>
        <taxon>Paraneoptera</taxon>
        <taxon>Hemiptera</taxon>
        <taxon>Sternorrhyncha</taxon>
        <taxon>Aphidomorpha</taxon>
        <taxon>Aphidoidea</taxon>
        <taxon>Aphididae</taxon>
        <taxon>Macrosiphini</taxon>
        <taxon>Acyrthosiphon</taxon>
    </lineage>
</organism>
<dbReference type="Gene3D" id="3.40.50.300">
    <property type="entry name" value="P-loop containing nucleotide triphosphate hydrolases"/>
    <property type="match status" value="1"/>
</dbReference>
<dbReference type="InterPro" id="IPR041623">
    <property type="entry name" value="NOG1_N"/>
</dbReference>
<comment type="similarity">
    <text evidence="6">Belongs to the TRAFAC class OBG-HflX-like GTPase superfamily. OBG GTPase family. NOG subfamily.</text>
</comment>
<dbReference type="PRINTS" id="PR00326">
    <property type="entry name" value="GTP1OBG"/>
</dbReference>
<dbReference type="GO" id="GO:0005525">
    <property type="term" value="F:GTP binding"/>
    <property type="evidence" value="ECO:0007669"/>
    <property type="project" value="UniProtKB-KW"/>
</dbReference>
<protein>
    <recommendedName>
        <fullName evidence="6">Nucleolar GTP-binding protein 1</fullName>
    </recommendedName>
</protein>
<dbReference type="InterPro" id="IPR031167">
    <property type="entry name" value="G_OBG"/>
</dbReference>
<feature type="compositionally biased region" description="Basic and acidic residues" evidence="7">
    <location>
        <begin position="520"/>
        <end position="530"/>
    </location>
</feature>
<dbReference type="GO" id="GO:0042254">
    <property type="term" value="P:ribosome biogenesis"/>
    <property type="evidence" value="ECO:0007669"/>
    <property type="project" value="UniProtKB-KW"/>
</dbReference>
<dbReference type="PIRSF" id="PIRSF038919">
    <property type="entry name" value="NOG1"/>
    <property type="match status" value="1"/>
</dbReference>
<reference evidence="10" key="1">
    <citation type="submission" date="2010-06" db="EMBL/GenBank/DDBJ databases">
        <authorList>
            <person name="Jiang H."/>
            <person name="Abraham K."/>
            <person name="Ali S."/>
            <person name="Alsbrooks S.L."/>
            <person name="Anim B.N."/>
            <person name="Anosike U.S."/>
            <person name="Attaway T."/>
            <person name="Bandaranaike D.P."/>
            <person name="Battles P.K."/>
            <person name="Bell S.N."/>
            <person name="Bell A.V."/>
            <person name="Beltran B."/>
            <person name="Bickham C."/>
            <person name="Bustamante Y."/>
            <person name="Caleb T."/>
            <person name="Canada A."/>
            <person name="Cardenas V."/>
            <person name="Carter K."/>
            <person name="Chacko J."/>
            <person name="Chandrabose M.N."/>
            <person name="Chavez D."/>
            <person name="Chavez A."/>
            <person name="Chen L."/>
            <person name="Chu H.-S."/>
            <person name="Claassen K.J."/>
            <person name="Cockrell R."/>
            <person name="Collins M."/>
            <person name="Cooper J.A."/>
            <person name="Cree A."/>
            <person name="Curry S.M."/>
            <person name="Da Y."/>
            <person name="Dao M.D."/>
            <person name="Das B."/>
            <person name="Davila M.-L."/>
            <person name="Davy-Carroll L."/>
            <person name="Denson S."/>
            <person name="Dinh H."/>
            <person name="Ebong V.E."/>
            <person name="Edwards J.R."/>
            <person name="Egan A."/>
            <person name="El-Daye J."/>
            <person name="Escobedo L."/>
            <person name="Fernandez S."/>
            <person name="Fernando P.R."/>
            <person name="Flagg N."/>
            <person name="Forbes L.D."/>
            <person name="Fowler R.G."/>
            <person name="Fu Q."/>
            <person name="Gabisi R.A."/>
            <person name="Ganer J."/>
            <person name="Garbino Pronczuk A."/>
            <person name="Garcia R.M."/>
            <person name="Garner T."/>
            <person name="Garrett T.E."/>
            <person name="Gonzalez D.A."/>
            <person name="Hamid H."/>
            <person name="Hawkins E.S."/>
            <person name="Hirani K."/>
            <person name="Hogues M.E."/>
            <person name="Hollins B."/>
            <person name="Hsiao C.-H."/>
            <person name="Jabil R."/>
            <person name="James M.L."/>
            <person name="Jhangiani S.N."/>
            <person name="Johnson B."/>
            <person name="Johnson Q."/>
            <person name="Joshi V."/>
            <person name="Kalu J.B."/>
            <person name="Kam C."/>
            <person name="Kashfia A."/>
            <person name="Keebler J."/>
            <person name="Kisamo H."/>
            <person name="Kovar C.L."/>
            <person name="Lago L.A."/>
            <person name="Lai C.-Y."/>
            <person name="Laidlaw J."/>
            <person name="Lara F."/>
            <person name="Le T.-K."/>
            <person name="Lee S.L."/>
            <person name="Legall F.H."/>
            <person name="Lemon S.J."/>
            <person name="Lewis L.R."/>
            <person name="Li B."/>
            <person name="Liu Y."/>
            <person name="Liu Y.-S."/>
            <person name="Lopez J."/>
            <person name="Lozado R.J."/>
            <person name="Lu J."/>
            <person name="Madu R.C."/>
            <person name="Maheshwari M."/>
            <person name="Maheshwari R."/>
            <person name="Malloy K."/>
            <person name="Martinez E."/>
            <person name="Mathew T."/>
            <person name="Mercado I.C."/>
            <person name="Mercado C."/>
            <person name="Meyer B."/>
            <person name="Montgomery K."/>
            <person name="Morgan M.B."/>
            <person name="Munidasa M."/>
            <person name="Nazareth L.V."/>
            <person name="Nelson J."/>
            <person name="Ng B.M."/>
            <person name="Nguyen N.B."/>
            <person name="Nguyen P.Q."/>
            <person name="Nguyen T."/>
            <person name="Obregon M."/>
            <person name="Okwuonu G.O."/>
            <person name="Onwere C.G."/>
            <person name="Orozco G."/>
            <person name="Parra A."/>
            <person name="Patel S."/>
            <person name="Patil S."/>
            <person name="Perez A."/>
            <person name="Perez Y."/>
            <person name="Pham C."/>
            <person name="Primus E.L."/>
            <person name="Pu L.-L."/>
            <person name="Puazo M."/>
            <person name="Qin X."/>
            <person name="Quiroz J.B."/>
            <person name="Reese J."/>
            <person name="Richards S."/>
            <person name="Rives C.M."/>
            <person name="Robberts R."/>
            <person name="Ruiz S.J."/>
            <person name="Ruiz M.J."/>
            <person name="Santibanez J."/>
            <person name="Schneider B.W."/>
            <person name="Sisson I."/>
            <person name="Smith M."/>
            <person name="Sodergren E."/>
            <person name="Song X.-Z."/>
            <person name="Song B.B."/>
            <person name="Summersgill H."/>
            <person name="Thelus R."/>
            <person name="Thornton R.D."/>
            <person name="Trejos Z.Y."/>
            <person name="Usmani K."/>
            <person name="Vattathil S."/>
            <person name="Villasana D."/>
            <person name="Walker D.L."/>
            <person name="Wang S."/>
            <person name="Wang K."/>
            <person name="White C.S."/>
            <person name="Williams A.C."/>
            <person name="Williamson J."/>
            <person name="Wilson K."/>
            <person name="Woghiren I.O."/>
            <person name="Woodworth J.R."/>
            <person name="Worley K.C."/>
            <person name="Wright R.A."/>
            <person name="Wu W."/>
            <person name="Young L."/>
            <person name="Zhang L."/>
            <person name="Zhang J."/>
            <person name="Zhu Y."/>
            <person name="Muzny D.M."/>
            <person name="Weinstock G."/>
            <person name="Gibbs R.A."/>
        </authorList>
    </citation>
    <scope>NUCLEOTIDE SEQUENCE [LARGE SCALE GENOMIC DNA]</scope>
    <source>
        <strain evidence="10">LSR1</strain>
    </source>
</reference>
<evidence type="ECO:0000259" key="8">
    <source>
        <dbReference type="PROSITE" id="PS51710"/>
    </source>
</evidence>
<feature type="compositionally biased region" description="Polar residues" evidence="7">
    <location>
        <begin position="500"/>
        <end position="510"/>
    </location>
</feature>
<feature type="region of interest" description="Disordered" evidence="7">
    <location>
        <begin position="609"/>
        <end position="645"/>
    </location>
</feature>
<evidence type="ECO:0000256" key="3">
    <source>
        <dbReference type="ARBA" id="ARBA00022741"/>
    </source>
</evidence>
<accession>A0A8R1X1I9</accession>
<dbReference type="EnsemblMetazoa" id="XM_008181946.3">
    <property type="protein sequence ID" value="XP_008180168.1"/>
    <property type="gene ID" value="LOC100163898"/>
</dbReference>